<evidence type="ECO:0000313" key="20">
    <source>
        <dbReference type="Proteomes" id="UP000092461"/>
    </source>
</evidence>
<feature type="region of interest" description="Disordered" evidence="14">
    <location>
        <begin position="2387"/>
        <end position="2416"/>
    </location>
</feature>
<dbReference type="SUPFAM" id="SSF56204">
    <property type="entry name" value="Hect, E3 ligase catalytic domain"/>
    <property type="match status" value="1"/>
</dbReference>
<proteinExistence type="inferred from homology"/>
<dbReference type="Gene3D" id="3.90.1750.10">
    <property type="entry name" value="Hect, E3 ligase catalytic domains"/>
    <property type="match status" value="1"/>
</dbReference>
<dbReference type="Gene3D" id="6.10.250.1630">
    <property type="match status" value="1"/>
</dbReference>
<evidence type="ECO:0000256" key="10">
    <source>
        <dbReference type="ARBA" id="ARBA00023242"/>
    </source>
</evidence>
<evidence type="ECO:0000256" key="8">
    <source>
        <dbReference type="ARBA" id="ARBA00022786"/>
    </source>
</evidence>
<evidence type="ECO:0000256" key="12">
    <source>
        <dbReference type="PROSITE-ProRule" id="PRU00104"/>
    </source>
</evidence>
<dbReference type="EMBL" id="AJWK01017632">
    <property type="status" value="NOT_ANNOTATED_CDS"/>
    <property type="molecule type" value="Genomic_DNA"/>
</dbReference>
<keyword evidence="9" id="KW-0234">DNA repair</keyword>
<feature type="coiled-coil region" evidence="13">
    <location>
        <begin position="2804"/>
        <end position="2831"/>
    </location>
</feature>
<keyword evidence="6" id="KW-0808">Transferase</keyword>
<feature type="compositionally biased region" description="Basic residues" evidence="14">
    <location>
        <begin position="819"/>
        <end position="829"/>
    </location>
</feature>
<comment type="pathway">
    <text evidence="3">Protein modification; protein ubiquitination.</text>
</comment>
<dbReference type="InterPro" id="IPR009060">
    <property type="entry name" value="UBA-like_sf"/>
</dbReference>
<keyword evidence="5" id="KW-0597">Phosphoprotein</keyword>
<keyword evidence="20" id="KW-1185">Reference proteome</keyword>
<dbReference type="PANTHER" id="PTHR11254">
    <property type="entry name" value="HECT DOMAIN UBIQUITIN-PROTEIN LIGASE"/>
    <property type="match status" value="1"/>
</dbReference>
<keyword evidence="10" id="KW-0539">Nucleus</keyword>
<dbReference type="InterPro" id="IPR035983">
    <property type="entry name" value="Hect_E3_ubiquitin_ligase"/>
</dbReference>
<dbReference type="InterPro" id="IPR050409">
    <property type="entry name" value="E3_ubiq-protein_ligase"/>
</dbReference>
<feature type="region of interest" description="Disordered" evidence="14">
    <location>
        <begin position="3053"/>
        <end position="3074"/>
    </location>
</feature>
<dbReference type="GO" id="GO:0000209">
    <property type="term" value="P:protein polyubiquitination"/>
    <property type="evidence" value="ECO:0007669"/>
    <property type="project" value="TreeGrafter"/>
</dbReference>
<keyword evidence="15" id="KW-0472">Membrane</keyword>
<feature type="compositionally biased region" description="Acidic residues" evidence="14">
    <location>
        <begin position="2710"/>
        <end position="2742"/>
    </location>
</feature>
<dbReference type="GO" id="GO:0006281">
    <property type="term" value="P:DNA repair"/>
    <property type="evidence" value="ECO:0007669"/>
    <property type="project" value="UniProtKB-KW"/>
</dbReference>
<reference evidence="19" key="1">
    <citation type="submission" date="2020-05" db="UniProtKB">
        <authorList>
            <consortium name="EnsemblMetazoa"/>
        </authorList>
    </citation>
    <scope>IDENTIFICATION</scope>
    <source>
        <strain evidence="19">Jacobina</strain>
    </source>
</reference>
<dbReference type="InterPro" id="IPR041918">
    <property type="entry name" value="UBA_HUWE1"/>
</dbReference>
<feature type="domain" description="WWE" evidence="18">
    <location>
        <begin position="1644"/>
        <end position="1722"/>
    </location>
</feature>
<comment type="similarity">
    <text evidence="11">Belongs to the UPL family. TOM1/PTR1 subfamily.</text>
</comment>
<feature type="compositionally biased region" description="Low complexity" evidence="14">
    <location>
        <begin position="2755"/>
        <end position="2767"/>
    </location>
</feature>
<dbReference type="SUPFAM" id="SSF46934">
    <property type="entry name" value="UBA-like"/>
    <property type="match status" value="1"/>
</dbReference>
<dbReference type="SUPFAM" id="SSF48371">
    <property type="entry name" value="ARM repeat"/>
    <property type="match status" value="1"/>
</dbReference>
<dbReference type="FunFam" id="3.90.1750.10:FF:000003">
    <property type="entry name" value="E3 ubiquitin-protein ligase UPL1"/>
    <property type="match status" value="1"/>
</dbReference>
<dbReference type="SUPFAM" id="SSF117839">
    <property type="entry name" value="WWE domain"/>
    <property type="match status" value="1"/>
</dbReference>
<evidence type="ECO:0000256" key="15">
    <source>
        <dbReference type="SAM" id="Phobius"/>
    </source>
</evidence>
<dbReference type="EMBL" id="AJWK01017633">
    <property type="status" value="NOT_ANNOTATED_CDS"/>
    <property type="molecule type" value="Genomic_DNA"/>
</dbReference>
<keyword evidence="15" id="KW-1133">Transmembrane helix</keyword>
<dbReference type="GO" id="GO:0005737">
    <property type="term" value="C:cytoplasm"/>
    <property type="evidence" value="ECO:0007669"/>
    <property type="project" value="TreeGrafter"/>
</dbReference>
<feature type="compositionally biased region" description="Basic and acidic residues" evidence="14">
    <location>
        <begin position="830"/>
        <end position="846"/>
    </location>
</feature>
<comment type="catalytic activity">
    <reaction evidence="1">
        <text>S-ubiquitinyl-[E2 ubiquitin-conjugating enzyme]-L-cysteine + [acceptor protein]-L-lysine = [E2 ubiquitin-conjugating enzyme]-L-cysteine + N(6)-ubiquitinyl-[acceptor protein]-L-lysine.</text>
        <dbReference type="EC" id="2.3.2.26"/>
    </reaction>
</comment>
<feature type="transmembrane region" description="Helical" evidence="15">
    <location>
        <begin position="60"/>
        <end position="82"/>
    </location>
</feature>
<dbReference type="PROSITE" id="PS50918">
    <property type="entry name" value="WWE"/>
    <property type="match status" value="1"/>
</dbReference>
<dbReference type="SMART" id="SM00165">
    <property type="entry name" value="UBA"/>
    <property type="match status" value="1"/>
</dbReference>
<feature type="region of interest" description="Disordered" evidence="14">
    <location>
        <begin position="1931"/>
        <end position="1972"/>
    </location>
</feature>
<evidence type="ECO:0000256" key="6">
    <source>
        <dbReference type="ARBA" id="ARBA00022679"/>
    </source>
</evidence>
<feature type="compositionally biased region" description="Low complexity" evidence="14">
    <location>
        <begin position="2229"/>
        <end position="2251"/>
    </location>
</feature>
<dbReference type="GO" id="GO:0005634">
    <property type="term" value="C:nucleus"/>
    <property type="evidence" value="ECO:0007669"/>
    <property type="project" value="UniProtKB-SubCell"/>
</dbReference>
<dbReference type="InterPro" id="IPR015940">
    <property type="entry name" value="UBA"/>
</dbReference>
<dbReference type="Pfam" id="PF00632">
    <property type="entry name" value="HECT"/>
    <property type="match status" value="1"/>
</dbReference>
<evidence type="ECO:0000256" key="5">
    <source>
        <dbReference type="ARBA" id="ARBA00022553"/>
    </source>
</evidence>
<evidence type="ECO:0000256" key="9">
    <source>
        <dbReference type="ARBA" id="ARBA00023204"/>
    </source>
</evidence>
<dbReference type="VEuPathDB" id="VectorBase:LLONM1_000879"/>
<feature type="region of interest" description="Disordered" evidence="14">
    <location>
        <begin position="2223"/>
        <end position="2310"/>
    </location>
</feature>
<dbReference type="Gene3D" id="3.30.720.50">
    <property type="match status" value="1"/>
</dbReference>
<feature type="compositionally biased region" description="Acidic residues" evidence="14">
    <location>
        <begin position="1943"/>
        <end position="1952"/>
    </location>
</feature>
<evidence type="ECO:0000259" key="17">
    <source>
        <dbReference type="PROSITE" id="PS50237"/>
    </source>
</evidence>
<feature type="compositionally biased region" description="Basic residues" evidence="14">
    <location>
        <begin position="2179"/>
        <end position="2190"/>
    </location>
</feature>
<dbReference type="InterPro" id="IPR025527">
    <property type="entry name" value="HUWE1/Rev1_UBM"/>
</dbReference>
<dbReference type="EC" id="2.3.2.26" evidence="4"/>
<feature type="region of interest" description="Disordered" evidence="14">
    <location>
        <begin position="3163"/>
        <end position="3184"/>
    </location>
</feature>
<feature type="compositionally biased region" description="Low complexity" evidence="14">
    <location>
        <begin position="1962"/>
        <end position="1972"/>
    </location>
</feature>
<dbReference type="Pfam" id="PF02825">
    <property type="entry name" value="WWE"/>
    <property type="match status" value="1"/>
</dbReference>
<feature type="region of interest" description="Disordered" evidence="14">
    <location>
        <begin position="791"/>
        <end position="846"/>
    </location>
</feature>
<dbReference type="Gene3D" id="3.30.2160.10">
    <property type="entry name" value="Hect, E3 ligase catalytic domain"/>
    <property type="match status" value="1"/>
</dbReference>
<feature type="region of interest" description="Disordered" evidence="14">
    <location>
        <begin position="2179"/>
        <end position="2211"/>
    </location>
</feature>
<dbReference type="InterPro" id="IPR010314">
    <property type="entry name" value="E3_Ub_ligase_DUF913"/>
</dbReference>
<dbReference type="GO" id="GO:0061630">
    <property type="term" value="F:ubiquitin protein ligase activity"/>
    <property type="evidence" value="ECO:0007669"/>
    <property type="project" value="UniProtKB-EC"/>
</dbReference>
<evidence type="ECO:0000259" key="16">
    <source>
        <dbReference type="PROSITE" id="PS50030"/>
    </source>
</evidence>
<comment type="caution">
    <text evidence="12">Lacks conserved residue(s) required for the propagation of feature annotation.</text>
</comment>
<dbReference type="SMART" id="SM00119">
    <property type="entry name" value="HECTc"/>
    <property type="match status" value="1"/>
</dbReference>
<dbReference type="VEuPathDB" id="VectorBase:LLOJ005585"/>
<dbReference type="Gene3D" id="1.10.8.10">
    <property type="entry name" value="DNA helicase RuvA subunit, C-terminal domain"/>
    <property type="match status" value="1"/>
</dbReference>
<dbReference type="InterPro" id="IPR000569">
    <property type="entry name" value="HECT_dom"/>
</dbReference>
<protein>
    <recommendedName>
        <fullName evidence="4">HECT-type E3 ubiquitin transferase</fullName>
        <ecNumber evidence="4">2.3.2.26</ecNumber>
    </recommendedName>
</protein>
<keyword evidence="8 12" id="KW-0833">Ubl conjugation pathway</keyword>
<evidence type="ECO:0000256" key="4">
    <source>
        <dbReference type="ARBA" id="ARBA00012485"/>
    </source>
</evidence>
<comment type="subcellular location">
    <subcellularLocation>
        <location evidence="2">Nucleus</location>
    </subcellularLocation>
</comment>
<dbReference type="Pfam" id="PF00627">
    <property type="entry name" value="UBA"/>
    <property type="match status" value="1"/>
</dbReference>
<sequence length="3817" mass="425086">MKIDTSRLKRGNSDVSPECQELIERLRSCSRPELAEELAKIDSWTFGNFSRHLYSSIEHLSALLLSVDMDIVLGVLNLLYMFSKRSNYLSRLTGDTRAALLGRLNFIAESWGGREYGLGLAECCRPDAQLPPSATIFYYEYYNKRGELETINMDDVRGKFSDPRDLTLHLVQRSTDKLTDEQRIHLFMRLRSSMRFHECRARLQFVQARLQALSVLVYSDAIHEKTHSLIYPGFLEELVELLELQGGDLVEIHAAALRTMTSIIHLDRNPTLPKKPSSRLGMIIDVTGANSYHGFLPTLVRACIGSLTAPTESFPLPLATALFSFLYHLATYEVGGESLVACGMMESLLRVINWQGTELEHITFVTRAVRVIDLITNIDMASFQAHAGLASFIARLEVEVRTCRADQPDEIISRPREEMSEDASMEPTEDIIPRGASRAAVCLPQRAALLKSMLNFLKKAIQDRAFAESMPHVMEGTLPASLRHIISNAEYYGPSLFLLATDVVTVYVFQEPSLLSALQDNGLTDVVLQALLQKDVPATREVLGSLPNVFSALCLNSRGLEAFLAYGPFDRLFRVLLSPTYLPAMRRRRSSIGDTATNLGNAVDELMRHQPRLRQAATAAIVKLLKDLVELGSSARFVCWRPPASANSRDAPAKKQTPADAGKPSLLSALQDNGLTDVVLQALLQKDVPATREVLGSLPNVFSALCLNSRGLEAFLAYGPFDRLFRVLLSPTYLPAMRRRRSSIGDTATNLGNAVDELMRHQPRLRQAATAAIVKLLKDLVELGSSARLSAGAHQHRPIPGMPRRRSKPQLMQGVAMTRRMRRRKRARLHRDTMQPHRQSNSDDHCREFVSQGGLKPLLQVLALPNLPVDCPVTASAQSVAAVCKSIMSLAFEPMVLGIALEHLSEIVGRLEPLQRRLECPGGSVLLSELAHCPDPEAAFATPAFTPLLHAISAAHGYIVMLVHVCRTGQNNVRTVSLQKWGQDSEQGLGLLRRLVQLYTALVWESTLLLALCTDDIIPPGCDFGKEDLDRLLRDDTQPSNGVTNAMENLTTTSTEEGAGIMEIDLTQSSNSSDSDKVPRKARSAANPTQLRYINVLLSVSSRLGRALAELFGLLVKLCVGSPIRQRRGQTLPAVPPCFAETSREIGRVLSFTLVDGLSYDKLPPSPFPKMKFTYLICSIGFTMPMLFDERRYAFHLMLQKFVQEGGLRAFFEVFDWALTSATSTHELPESTVEFMNEWLTLLERLINPKAILHSPHVLPARPHGSTAGATRDPQDFDVVQYMVEVQRKAFHAIQKLRNHVSISAYSDRMHEYILVILKHIFKAEAIIKERQTERVPAEEEEPPQGDVAARVVVGRGRGLSITATSRFADATAAAAAAAPVNPQHLRQLMDMGFSHEHCTAALRQASTLEAATDLLLNMPADRPVDGARNMDVDMGEEEQYIHAILMSLRDMPDNLVEGNTIAEPAAVEERPPECPPIPTEELDRFTDAAVYISFHIIDTMPGLVSRALELLATIAKRNGEKWRDDLLTVLLDDVISCLTYYEKHLGRTTPRQAFVSLMGNTQLSEKTNNRLHLLRLMLDPQQNHELRFPTAQAVGKANLLAKIFTVIERLDHRLTHFSTEVNGPKWFPHLVVLFNQIEQVAAFLERREAMTNVCTRSWRWYDVARSQWNTFSPANSRLISTAFAAGETSVRIRSERQRFTVNLGCMSLVNEETGAYQPVILALKPMDPRNEDPPLASIPLIRGLEQFDVSMVLEILIDLLPLSVDANVKLSLMKVCLRVTRHFPHAKYFAQHGGIEALLRMRQVPGQPAFLQMALLLIRHAIEEPRTLELAMESVIASRLAPNVPTGYRDLIYLTRQVSAAVARSPETYTRVAKKMLRLDASRRGDDDTRLLVKLAQPPTTSRNYVVEDKVTHEVINAILGALVASLGAAEEEAPPNPEEVPLPDEEDNDSTAETPRARSPRWSSAAATTSEAASDLDRPLLSKGVLLRFLSDLVRSYQTVALIVAEHTIPPDDTPLLAYLIDTFIPGTESSRDRECNASARMLISSLAAMSGVGKIQSILIHELKSALVRTWQVGDMARKCVHIQLLAQLIPILIEGSPPEPPVVMTTSGLRQQLMMPRRNNMFYGMVRLNLIDDLAKVTQQVDFANPHAVATLNAALKPLETLLRLTNQPSLSVVTRRRGQATRATRRTVPQRAAAAATATEEPQRNVDLIVETVMMSPENGGERAGAATAATATEPTPAPQEGQAWGEEQEEPPTWHDLYTMESSSDSEESESAAGEENAEPADMENEEEEEPEEAEAEEPSDLDVDEETRQFIEMYDQHVYGARRSPTFGDMEREQDDVITIQYPRDESTSTYIIEAETPATPETPRDTASPRVYFHTMYEEGGAAGGSSSNAASDRPAAATGGREGSALPTTAAGNLQLLMGSPSQSLPTETTTTTQRTNRMRRYQYLRSIAARSTSQPVILQRLLGSSTHISSSAPFRDATRVVLMDNGFGIFSPQASSSGQDEGAIDVIDRADYMFGRSLAASLNNTPSVLSAWVEESKLLGLETQSYICLTVCDDILRELEVHKATEMATVPEIRIDRPPMEGQQPPPPEEQQQSEIILRAANVALPNVAEEGTEDTGDEASAREQESIRVILMTRNTDGESEPEGERNSEDSQMNRLSYTMHRDEQMMRPFADEMSFSEGDDDVFDRNVSERNMAVITIPDDDDEDDNEEEEEDEEEEEVPEEEVLEVEEDSHADAAPPASNVTQQQAAPQEAPSAAAGGGGGAALNEESSDALANVPAGIDPSFLAALPAEMRHEVIEEHLRVERNREEAQRNAAQHENHAIAEINSEFLAALPPNIQEEVLAQQRIDLRQQAAATANPNDPVDAAAFFQNLSPALRQSILTDMEDSQISVLPPELAAEAQNLRRDWQLMQEHVMNLLGGASGSSPGAVLRYRGRDSAPRSRLRGGWGQAAHLHGLGESSSDGVVTVLGQHSSTMDRQGNALLDQEALASLLVMLFVDAPKFNVIRFHRVVRSLCFHPPTRRWIIRALLAIMERTGEKVALGLKRQEGRKRGPKSSRQPERPTWLNIRLDPALGSRANVFIYSGKKLLLHPQAASFACRHALELLTLLAKTFAANFMPTMQEKTQQDEAGPSRQPPPEDFWAILLRLDSPGGRVAPPEPQKRTPGAHVPRPKPIPVTFSEPEAANLEESPFGRLIVMLRARNIRKSKQLTDKLLRLLAYVSIALPKEPPEPEEGSEEARKPLPDFIRNYSVEMLKTIVEVLSEKSCSEDGLDDIATLLVNVSQCSSGMRESVIDLLLGAVTELAQRLEEQIRNLMEELAATATEATAGDPSPDEPSRRGTLQDRFTREVVVVSSEGRPRATGDLQLPSMAPLVAKTSNQTFFLRTLKIIFQIRKTEATEDTPLSDSFTLDTLWQALSDCLELLKQTHDHHAVLVFQSAVEAFFLMHAPPKRAEGTSEARLDVASLDVVSPMSPIAHENDLQRPRERQVDASPKKHRTVLNQILRQYTTHLADGPFAVLVDHTRILDFDVKRRYFRTELERCDEGIRREELAIHVNRMNVFEDSFRELYRRNPEEWKNRFYIAFEDEEGQDAGGLLREWYVIISREIFNPNYALFTVSPGDRVTYMINPSSHANSNHLCYYKFVGRVIAKAIYDNKLLECYFTRSLYKHILGIRVKYTDMESEDYEFYKGLVFLKENHITALGYELTFSLELQEFGVTEVRDLIPNGRNITVTEENKLEYIRLVCQLKMSGSIKQQLNAFLDGFYDIIPKRLISIFNEQELELLISGLPNVDIEDLRAKYRVPQIQS</sequence>
<dbReference type="InterPro" id="IPR016024">
    <property type="entry name" value="ARM-type_fold"/>
</dbReference>
<evidence type="ECO:0000256" key="13">
    <source>
        <dbReference type="SAM" id="Coils"/>
    </source>
</evidence>
<feature type="domain" description="UBA" evidence="16">
    <location>
        <begin position="1380"/>
        <end position="1419"/>
    </location>
</feature>
<dbReference type="FunFam" id="3.30.2160.10:FF:000001">
    <property type="entry name" value="E3 ubiquitin-protein ligase NEDD4-like"/>
    <property type="match status" value="1"/>
</dbReference>
<evidence type="ECO:0000256" key="2">
    <source>
        <dbReference type="ARBA" id="ARBA00004123"/>
    </source>
</evidence>
<feature type="region of interest" description="Disordered" evidence="14">
    <location>
        <begin position="2584"/>
        <end position="2603"/>
    </location>
</feature>
<dbReference type="CDD" id="cd00078">
    <property type="entry name" value="HECTc"/>
    <property type="match status" value="1"/>
</dbReference>
<keyword evidence="7" id="KW-0227">DNA damage</keyword>
<dbReference type="CDD" id="cd14288">
    <property type="entry name" value="UBA_HUWE1"/>
    <property type="match status" value="1"/>
</dbReference>
<dbReference type="InterPro" id="IPR037197">
    <property type="entry name" value="WWE_dom_sf"/>
</dbReference>
<feature type="domain" description="HECT" evidence="17">
    <location>
        <begin position="3582"/>
        <end position="3807"/>
    </location>
</feature>
<dbReference type="GO" id="GO:0006511">
    <property type="term" value="P:ubiquitin-dependent protein catabolic process"/>
    <property type="evidence" value="ECO:0007669"/>
    <property type="project" value="TreeGrafter"/>
</dbReference>
<feature type="compositionally biased region" description="Acidic residues" evidence="14">
    <location>
        <begin position="2282"/>
        <end position="2310"/>
    </location>
</feature>
<name>A0A1B0GIT8_LUTLO</name>
<dbReference type="InterPro" id="IPR004170">
    <property type="entry name" value="WWE_dom"/>
</dbReference>
<dbReference type="Proteomes" id="UP000092461">
    <property type="component" value="Unassembled WGS sequence"/>
</dbReference>
<feature type="compositionally biased region" description="Low complexity" evidence="14">
    <location>
        <begin position="2191"/>
        <end position="2205"/>
    </location>
</feature>
<evidence type="ECO:0000259" key="18">
    <source>
        <dbReference type="PROSITE" id="PS50918"/>
    </source>
</evidence>
<feature type="region of interest" description="Disordered" evidence="14">
    <location>
        <begin position="645"/>
        <end position="664"/>
    </location>
</feature>
<feature type="region of interest" description="Disordered" evidence="14">
    <location>
        <begin position="2703"/>
        <end position="2780"/>
    </location>
</feature>
<dbReference type="PROSITE" id="PS50237">
    <property type="entry name" value="HECT"/>
    <property type="match status" value="1"/>
</dbReference>
<organism evidence="19 20">
    <name type="scientific">Lutzomyia longipalpis</name>
    <name type="common">Sand fly</name>
    <dbReference type="NCBI Taxonomy" id="7200"/>
    <lineage>
        <taxon>Eukaryota</taxon>
        <taxon>Metazoa</taxon>
        <taxon>Ecdysozoa</taxon>
        <taxon>Arthropoda</taxon>
        <taxon>Hexapoda</taxon>
        <taxon>Insecta</taxon>
        <taxon>Pterygota</taxon>
        <taxon>Neoptera</taxon>
        <taxon>Endopterygota</taxon>
        <taxon>Diptera</taxon>
        <taxon>Nematocera</taxon>
        <taxon>Psychodoidea</taxon>
        <taxon>Psychodidae</taxon>
        <taxon>Lutzomyia</taxon>
        <taxon>Lutzomyia</taxon>
    </lineage>
</organism>
<dbReference type="GO" id="GO:0009966">
    <property type="term" value="P:regulation of signal transduction"/>
    <property type="evidence" value="ECO:0007669"/>
    <property type="project" value="UniProtKB-ARBA"/>
</dbReference>
<dbReference type="EnsemblMetazoa" id="LLOJ005585-RA">
    <property type="protein sequence ID" value="LLOJ005585-PA"/>
    <property type="gene ID" value="LLOJ005585"/>
</dbReference>
<dbReference type="PROSITE" id="PS50030">
    <property type="entry name" value="UBA"/>
    <property type="match status" value="1"/>
</dbReference>
<evidence type="ECO:0000256" key="14">
    <source>
        <dbReference type="SAM" id="MobiDB-lite"/>
    </source>
</evidence>
<evidence type="ECO:0000256" key="3">
    <source>
        <dbReference type="ARBA" id="ARBA00004906"/>
    </source>
</evidence>
<keyword evidence="13" id="KW-0175">Coiled coil</keyword>
<evidence type="ECO:0000256" key="11">
    <source>
        <dbReference type="ARBA" id="ARBA00034494"/>
    </source>
</evidence>
<accession>A0A1B0GIT8</accession>
<keyword evidence="15" id="KW-0812">Transmembrane</keyword>
<dbReference type="Pfam" id="PF14377">
    <property type="entry name" value="UBM"/>
    <property type="match status" value="3"/>
</dbReference>
<evidence type="ECO:0000256" key="7">
    <source>
        <dbReference type="ARBA" id="ARBA00022763"/>
    </source>
</evidence>
<feature type="region of interest" description="Disordered" evidence="14">
    <location>
        <begin position="2644"/>
        <end position="2664"/>
    </location>
</feature>
<dbReference type="Pfam" id="PF06025">
    <property type="entry name" value="DUF913"/>
    <property type="match status" value="2"/>
</dbReference>
<evidence type="ECO:0000313" key="19">
    <source>
        <dbReference type="EnsemblMetazoa" id="LLOJ005585-PA"/>
    </source>
</evidence>
<feature type="coiled-coil region" evidence="13">
    <location>
        <begin position="3308"/>
        <end position="3335"/>
    </location>
</feature>
<dbReference type="EMBL" id="AJWK01017634">
    <property type="status" value="NOT_ANNOTATED_CDS"/>
    <property type="molecule type" value="Genomic_DNA"/>
</dbReference>
<dbReference type="PANTHER" id="PTHR11254:SF67">
    <property type="entry name" value="E3 UBIQUITIN-PROTEIN LIGASE HUWE1"/>
    <property type="match status" value="1"/>
</dbReference>
<evidence type="ECO:0000256" key="1">
    <source>
        <dbReference type="ARBA" id="ARBA00000885"/>
    </source>
</evidence>